<gene>
    <name evidence="1" type="ORF">GPUH_LOCUS9482</name>
</gene>
<proteinExistence type="predicted"/>
<name>A0A183DL87_9BILA</name>
<reference evidence="3" key="1">
    <citation type="submission" date="2016-06" db="UniProtKB">
        <authorList>
            <consortium name="WormBaseParasite"/>
        </authorList>
    </citation>
    <scope>IDENTIFICATION</scope>
</reference>
<dbReference type="Proteomes" id="UP000271098">
    <property type="component" value="Unassembled WGS sequence"/>
</dbReference>
<accession>A0A183DL87</accession>
<dbReference type="AlphaFoldDB" id="A0A183DL87"/>
<evidence type="ECO:0000313" key="2">
    <source>
        <dbReference type="Proteomes" id="UP000271098"/>
    </source>
</evidence>
<sequence>MQQAGSAVLGAIKGQGMSWFKNIKDRTAAVAQTVQSTYGTRGPDVTFITSRLIIAPLVDGIPEALAAQAEETMRAHVMDQARGQFATFNLSNRFVCRAFCYQVLCTKILNGIGTLFIWV</sequence>
<keyword evidence="2" id="KW-1185">Reference proteome</keyword>
<dbReference type="WBParaSite" id="GPUH_0000948901-mRNA-1">
    <property type="protein sequence ID" value="GPUH_0000948901-mRNA-1"/>
    <property type="gene ID" value="GPUH_0000948901"/>
</dbReference>
<reference evidence="1 2" key="2">
    <citation type="submission" date="2018-11" db="EMBL/GenBank/DDBJ databases">
        <authorList>
            <consortium name="Pathogen Informatics"/>
        </authorList>
    </citation>
    <scope>NUCLEOTIDE SEQUENCE [LARGE SCALE GENOMIC DNA]</scope>
</reference>
<evidence type="ECO:0000313" key="3">
    <source>
        <dbReference type="WBParaSite" id="GPUH_0000948901-mRNA-1"/>
    </source>
</evidence>
<evidence type="ECO:0000313" key="1">
    <source>
        <dbReference type="EMBL" id="VDK72962.1"/>
    </source>
</evidence>
<dbReference type="OrthoDB" id="1717591at2759"/>
<protein>
    <submittedName>
        <fullName evidence="3">PHB domain-containing protein</fullName>
    </submittedName>
</protein>
<organism evidence="3">
    <name type="scientific">Gongylonema pulchrum</name>
    <dbReference type="NCBI Taxonomy" id="637853"/>
    <lineage>
        <taxon>Eukaryota</taxon>
        <taxon>Metazoa</taxon>
        <taxon>Ecdysozoa</taxon>
        <taxon>Nematoda</taxon>
        <taxon>Chromadorea</taxon>
        <taxon>Rhabditida</taxon>
        <taxon>Spirurina</taxon>
        <taxon>Spiruromorpha</taxon>
        <taxon>Spiruroidea</taxon>
        <taxon>Gongylonematidae</taxon>
        <taxon>Gongylonema</taxon>
    </lineage>
</organism>
<dbReference type="EMBL" id="UYRT01031242">
    <property type="protein sequence ID" value="VDK72962.1"/>
    <property type="molecule type" value="Genomic_DNA"/>
</dbReference>